<keyword evidence="1" id="KW-0472">Membrane</keyword>
<proteinExistence type="predicted"/>
<evidence type="ECO:0000259" key="2">
    <source>
        <dbReference type="PROSITE" id="PS50011"/>
    </source>
</evidence>
<dbReference type="PANTHER" id="PTHR48125">
    <property type="entry name" value="LP07818P1"/>
    <property type="match status" value="1"/>
</dbReference>
<dbReference type="GO" id="GO:0005524">
    <property type="term" value="F:ATP binding"/>
    <property type="evidence" value="ECO:0007669"/>
    <property type="project" value="InterPro"/>
</dbReference>
<organism evidence="3 4">
    <name type="scientific">Chlamydomonas incerta</name>
    <dbReference type="NCBI Taxonomy" id="51695"/>
    <lineage>
        <taxon>Eukaryota</taxon>
        <taxon>Viridiplantae</taxon>
        <taxon>Chlorophyta</taxon>
        <taxon>core chlorophytes</taxon>
        <taxon>Chlorophyceae</taxon>
        <taxon>CS clade</taxon>
        <taxon>Chlamydomonadales</taxon>
        <taxon>Chlamydomonadaceae</taxon>
        <taxon>Chlamydomonas</taxon>
    </lineage>
</organism>
<keyword evidence="1" id="KW-1133">Transmembrane helix</keyword>
<sequence length="1013" mass="104215">MEQPNAPPLQPPPPQQQQGPIMALVMALALVLRHVGVLLGLVRFDREEVARGGRGRVYVVDMPRRRDAVSGLHLPPRSQLQMHEETLVERAAPVRVELKTMEFPVDEVQAYLRELMVRALASTTMVGFFMLPKFAMAAMPVHREQEGHDGARHLAPAGPADFSDEAHHIVSVQAVEVSPLMDGTVDSLAASLTRCYMADARPQPGGDSASCPGLPAGLLTWLVRIACHIFSIALVMQGAGVLHRDLTPSAFVASLGEMDGKAVALLVQLRDLGLGLAAEEGAAQHAAGPLGAPGFVSPQRLLDPRVFPAGAPMTDAQIELGVYVMVMLALVLNPKLLSDHPGCVGTGFEGFQADCAAAAANAGGRPRMQCDELTATGQAPLAVLGVQQAAQLLSRQPEPSERLRALLLEVARLRTSQQQQQAPEEEQQLLSRHKLQVRSLLGLLLSFELGPDVGALGEPVEVLVQQLVDRASVAFREDRPGSDVGAELDFGAALHVQADPRNAAAGSAASSSSGSSSGTAALQQLCVQLFMGAAMAHLLGVVLPAARARRPPQTASARAAAKGAAAETAAADARFDILVRAGASESLSAAWELLDAVLDCMGALAAGEAQSLPVRILAGTKAADAKAAANAAAAAAAAYDMLREAEGADNAALRSAIASAPPPMPHAAGTRAAKTGARGTRGGAGACACAAAAGTAAAATAATGSRGTSADPAVAAAAQRALQLASQLSPREVEGTALADAMQAGLALQDTSRTKVLPPLFVARKASLPAAGTTSAVSKAQAAAAQQHAATAAAAATQPRYPTRLQVAKQQRQEPTAAAVAAGAAAASGAASSATAAGAGAGGSRDVAPGGSGQMLAGAELCLLDLKARLPDDAARLELPAGPARGAAGGCVGAVRGAADVADVTDRFLAGVRRRRGAGDEVTNLLQAAMATGVSRLDAGQQDPLRSFMLRRLDVYNEAVSLMLLEGQRLNAWRQQQPTHAAAMQQLRARVEELLPLRTAIELWLRALAPQEE</sequence>
<dbReference type="EMBL" id="JAEHOC010000055">
    <property type="protein sequence ID" value="KAG2425487.1"/>
    <property type="molecule type" value="Genomic_DNA"/>
</dbReference>
<reference evidence="3" key="1">
    <citation type="journal article" date="2020" name="bioRxiv">
        <title>Comparative genomics of Chlamydomonas.</title>
        <authorList>
            <person name="Craig R.J."/>
            <person name="Hasan A.R."/>
            <person name="Ness R.W."/>
            <person name="Keightley P.D."/>
        </authorList>
    </citation>
    <scope>NUCLEOTIDE SEQUENCE</scope>
    <source>
        <strain evidence="3">SAG 7.73</strain>
    </source>
</reference>
<keyword evidence="4" id="KW-1185">Reference proteome</keyword>
<feature type="transmembrane region" description="Helical" evidence="1">
    <location>
        <begin position="119"/>
        <end position="139"/>
    </location>
</feature>
<protein>
    <recommendedName>
        <fullName evidence="2">Protein kinase domain-containing protein</fullName>
    </recommendedName>
</protein>
<dbReference type="GO" id="GO:0004672">
    <property type="term" value="F:protein kinase activity"/>
    <property type="evidence" value="ECO:0007669"/>
    <property type="project" value="InterPro"/>
</dbReference>
<dbReference type="OrthoDB" id="10685995at2759"/>
<comment type="caution">
    <text evidence="3">The sequence shown here is derived from an EMBL/GenBank/DDBJ whole genome shotgun (WGS) entry which is preliminary data.</text>
</comment>
<feature type="transmembrane region" description="Helical" evidence="1">
    <location>
        <begin position="20"/>
        <end position="42"/>
    </location>
</feature>
<dbReference type="PROSITE" id="PS50011">
    <property type="entry name" value="PROTEIN_KINASE_DOM"/>
    <property type="match status" value="1"/>
</dbReference>
<keyword evidence="1" id="KW-0812">Transmembrane</keyword>
<evidence type="ECO:0000313" key="4">
    <source>
        <dbReference type="Proteomes" id="UP000650467"/>
    </source>
</evidence>
<accession>A0A835VQI1</accession>
<evidence type="ECO:0000256" key="1">
    <source>
        <dbReference type="SAM" id="Phobius"/>
    </source>
</evidence>
<evidence type="ECO:0000313" key="3">
    <source>
        <dbReference type="EMBL" id="KAG2425487.1"/>
    </source>
</evidence>
<dbReference type="PANTHER" id="PTHR48125:SF10">
    <property type="entry name" value="OS12G0136300 PROTEIN"/>
    <property type="match status" value="1"/>
</dbReference>
<dbReference type="AlphaFoldDB" id="A0A835VQI1"/>
<dbReference type="InterPro" id="IPR000719">
    <property type="entry name" value="Prot_kinase_dom"/>
</dbReference>
<gene>
    <name evidence="3" type="ORF">HXX76_013696</name>
</gene>
<name>A0A835VQI1_CHLIN</name>
<feature type="domain" description="Protein kinase" evidence="2">
    <location>
        <begin position="43"/>
        <end position="430"/>
    </location>
</feature>
<dbReference type="Proteomes" id="UP000650467">
    <property type="component" value="Unassembled WGS sequence"/>
</dbReference>